<dbReference type="Pfam" id="PF01041">
    <property type="entry name" value="DegT_DnrJ_EryC1"/>
    <property type="match status" value="1"/>
</dbReference>
<dbReference type="Proteomes" id="UP001296706">
    <property type="component" value="Unassembled WGS sequence"/>
</dbReference>
<dbReference type="PANTHER" id="PTHR30244">
    <property type="entry name" value="TRANSAMINASE"/>
    <property type="match status" value="1"/>
</dbReference>
<keyword evidence="2" id="KW-0663">Pyridoxal phosphate</keyword>
<dbReference type="Gene3D" id="3.40.640.10">
    <property type="entry name" value="Type I PLP-dependent aspartate aminotransferase-like (Major domain)"/>
    <property type="match status" value="1"/>
</dbReference>
<dbReference type="InterPro" id="IPR015424">
    <property type="entry name" value="PyrdxlP-dep_Trfase"/>
</dbReference>
<reference evidence="3 4" key="1">
    <citation type="submission" date="2020-04" db="EMBL/GenBank/DDBJ databases">
        <authorList>
            <person name="Klaysubun C."/>
            <person name="Duangmal K."/>
            <person name="Lipun K."/>
        </authorList>
    </citation>
    <scope>NUCLEOTIDE SEQUENCE [LARGE SCALE GENOMIC DNA]</scope>
    <source>
        <strain evidence="3 4">JCM 11839</strain>
    </source>
</reference>
<organism evidence="3 4">
    <name type="scientific">Pseudonocardia xinjiangensis</name>
    <dbReference type="NCBI Taxonomy" id="75289"/>
    <lineage>
        <taxon>Bacteria</taxon>
        <taxon>Bacillati</taxon>
        <taxon>Actinomycetota</taxon>
        <taxon>Actinomycetes</taxon>
        <taxon>Pseudonocardiales</taxon>
        <taxon>Pseudonocardiaceae</taxon>
        <taxon>Pseudonocardia</taxon>
    </lineage>
</organism>
<accession>A0ABX1R8Q6</accession>
<dbReference type="InterPro" id="IPR000653">
    <property type="entry name" value="DegT/StrS_aminotransferase"/>
</dbReference>
<dbReference type="Gene3D" id="3.90.1150.10">
    <property type="entry name" value="Aspartate Aminotransferase, domain 1"/>
    <property type="match status" value="1"/>
</dbReference>
<dbReference type="CDD" id="cd00616">
    <property type="entry name" value="AHBA_syn"/>
    <property type="match status" value="1"/>
</dbReference>
<dbReference type="PANTHER" id="PTHR30244:SF34">
    <property type="entry name" value="DTDP-4-AMINO-4,6-DIDEOXYGALACTOSE TRANSAMINASE"/>
    <property type="match status" value="1"/>
</dbReference>
<sequence length="393" mass="41861">MSQTTTVPEWRVNLADNTIDDDEIQAVSDVLRSGWLSPGPQTRAFESEFADALGCPAAVAVSSGTAALHLAVLALGIGPGDEVIVPSLSFVASAAMVALQGGTPVFADIRSETDPTIDPADVRSLITERTKAIVAMHYGGYPADLAALAALADEYGVALIEDAAHAPVVRAAGAVLGTIGDLGCFSFFATKNLTTGEGGMVVARDPALLDRIRSARSHCLSSSTWDRLRSGDADYDVSDIGLNYRPTEIASAIGRVQLGKLARDRERRGALTAAYRERLAAVPGVVAPFAHYDGDSARHLMAVLVPDGVDRTDVRSELRERGIQTSVHYRPTHHFTFYRERFGPVRHLLPVTEAVAPRLLSLPLHALMTDDDVALVVDGLSESISRSSERSPS</sequence>
<dbReference type="InterPro" id="IPR015422">
    <property type="entry name" value="PyrdxlP-dep_Trfase_small"/>
</dbReference>
<keyword evidence="4" id="KW-1185">Reference proteome</keyword>
<keyword evidence="3" id="KW-0032">Aminotransferase</keyword>
<name>A0ABX1R8Q6_9PSEU</name>
<evidence type="ECO:0000256" key="2">
    <source>
        <dbReference type="RuleBase" id="RU004508"/>
    </source>
</evidence>
<gene>
    <name evidence="3" type="ORF">HF577_03495</name>
</gene>
<dbReference type="PIRSF" id="PIRSF000390">
    <property type="entry name" value="PLP_StrS"/>
    <property type="match status" value="1"/>
</dbReference>
<dbReference type="GO" id="GO:0008483">
    <property type="term" value="F:transaminase activity"/>
    <property type="evidence" value="ECO:0007669"/>
    <property type="project" value="UniProtKB-KW"/>
</dbReference>
<dbReference type="SUPFAM" id="SSF53383">
    <property type="entry name" value="PLP-dependent transferases"/>
    <property type="match status" value="1"/>
</dbReference>
<protein>
    <submittedName>
        <fullName evidence="3">DegT/DnrJ/EryC1/StrS family aminotransferase</fullName>
    </submittedName>
</protein>
<keyword evidence="3" id="KW-0808">Transferase</keyword>
<comment type="caution">
    <text evidence="3">The sequence shown here is derived from an EMBL/GenBank/DDBJ whole genome shotgun (WGS) entry which is preliminary data.</text>
</comment>
<evidence type="ECO:0000256" key="1">
    <source>
        <dbReference type="ARBA" id="ARBA00001933"/>
    </source>
</evidence>
<comment type="cofactor">
    <cofactor evidence="1">
        <name>pyridoxal 5'-phosphate</name>
        <dbReference type="ChEBI" id="CHEBI:597326"/>
    </cofactor>
</comment>
<evidence type="ECO:0000313" key="4">
    <source>
        <dbReference type="Proteomes" id="UP001296706"/>
    </source>
</evidence>
<dbReference type="RefSeq" id="WP_169394249.1">
    <property type="nucleotide sequence ID" value="NZ_BAAAJH010000011.1"/>
</dbReference>
<comment type="similarity">
    <text evidence="2">Belongs to the DegT/DnrJ/EryC1 family.</text>
</comment>
<evidence type="ECO:0000313" key="3">
    <source>
        <dbReference type="EMBL" id="NMH76176.1"/>
    </source>
</evidence>
<dbReference type="InterPro" id="IPR015421">
    <property type="entry name" value="PyrdxlP-dep_Trfase_major"/>
</dbReference>
<proteinExistence type="inferred from homology"/>
<dbReference type="EMBL" id="JAAXKY010000005">
    <property type="protein sequence ID" value="NMH76176.1"/>
    <property type="molecule type" value="Genomic_DNA"/>
</dbReference>